<evidence type="ECO:0000259" key="2">
    <source>
        <dbReference type="Pfam" id="PF09084"/>
    </source>
</evidence>
<dbReference type="PANTHER" id="PTHR31528:SF15">
    <property type="entry name" value="RIBOFLAVIN-BINDING PROTEIN RIBY"/>
    <property type="match status" value="1"/>
</dbReference>
<sequence length="329" mass="34307">MIARRSFLLGSLVAGSALGLGACGRADPAATGGQLTVGLTYIPNVQFSAFYLGVDRGIFKDHGVDVTIRHHGEQEDVFGALLRGDEAVVFASADEAMVAAAGGQDIRSFATSYQTYPVQILGLDGTVALPSNPLEVLAGHSLGIPGHYGSSYFAALCAIHQAGLTVDDVELVDIGYTAISALETEKVDFIAGFRNNELVQLASRGGSPLAIPVMDDNEPRLVGPSLITKGDTVADATLRALADGMAEAEQAVIDDPEAALDATAKQVPALSDPGQREAAAAVLKATSELWLRDGKVDVGIDIEAFARMGDFLTEAGVIEQAPQNPYRVV</sequence>
<evidence type="ECO:0000256" key="1">
    <source>
        <dbReference type="SAM" id="SignalP"/>
    </source>
</evidence>
<protein>
    <submittedName>
        <fullName evidence="3">NitT/TauT family transport system substrate-binding protein</fullName>
    </submittedName>
</protein>
<name>A0A1M6AXS1_9ACTN</name>
<dbReference type="SUPFAM" id="SSF53850">
    <property type="entry name" value="Periplasmic binding protein-like II"/>
    <property type="match status" value="1"/>
</dbReference>
<feature type="signal peptide" evidence="1">
    <location>
        <begin position="1"/>
        <end position="22"/>
    </location>
</feature>
<feature type="domain" description="SsuA/THI5-like" evidence="2">
    <location>
        <begin position="44"/>
        <end position="259"/>
    </location>
</feature>
<dbReference type="Pfam" id="PF09084">
    <property type="entry name" value="NMT1"/>
    <property type="match status" value="1"/>
</dbReference>
<evidence type="ECO:0000313" key="4">
    <source>
        <dbReference type="Proteomes" id="UP000184512"/>
    </source>
</evidence>
<dbReference type="InterPro" id="IPR027939">
    <property type="entry name" value="NMT1/THI5"/>
</dbReference>
<organism evidence="3 4">
    <name type="scientific">Tessaracoccus bendigoensis DSM 12906</name>
    <dbReference type="NCBI Taxonomy" id="1123357"/>
    <lineage>
        <taxon>Bacteria</taxon>
        <taxon>Bacillati</taxon>
        <taxon>Actinomycetota</taxon>
        <taxon>Actinomycetes</taxon>
        <taxon>Propionibacteriales</taxon>
        <taxon>Propionibacteriaceae</taxon>
        <taxon>Tessaracoccus</taxon>
    </lineage>
</organism>
<dbReference type="Gene3D" id="3.40.190.10">
    <property type="entry name" value="Periplasmic binding protein-like II"/>
    <property type="match status" value="2"/>
</dbReference>
<dbReference type="Proteomes" id="UP000184512">
    <property type="component" value="Unassembled WGS sequence"/>
</dbReference>
<keyword evidence="4" id="KW-1185">Reference proteome</keyword>
<proteinExistence type="predicted"/>
<evidence type="ECO:0000313" key="3">
    <source>
        <dbReference type="EMBL" id="SHI41276.1"/>
    </source>
</evidence>
<dbReference type="RefSeq" id="WP_073185791.1">
    <property type="nucleotide sequence ID" value="NZ_FQZG01000005.1"/>
</dbReference>
<gene>
    <name evidence="3" type="ORF">SAMN02745244_00317</name>
</gene>
<feature type="chain" id="PRO_5039448989" evidence="1">
    <location>
        <begin position="23"/>
        <end position="329"/>
    </location>
</feature>
<reference evidence="3 4" key="1">
    <citation type="submission" date="2016-11" db="EMBL/GenBank/DDBJ databases">
        <authorList>
            <person name="Jaros S."/>
            <person name="Januszkiewicz K."/>
            <person name="Wedrychowicz H."/>
        </authorList>
    </citation>
    <scope>NUCLEOTIDE SEQUENCE [LARGE SCALE GENOMIC DNA]</scope>
    <source>
        <strain evidence="3 4">DSM 12906</strain>
    </source>
</reference>
<dbReference type="PANTHER" id="PTHR31528">
    <property type="entry name" value="4-AMINO-5-HYDROXYMETHYL-2-METHYLPYRIMIDINE PHOSPHATE SYNTHASE THI11-RELATED"/>
    <property type="match status" value="1"/>
</dbReference>
<dbReference type="GO" id="GO:0009228">
    <property type="term" value="P:thiamine biosynthetic process"/>
    <property type="evidence" value="ECO:0007669"/>
    <property type="project" value="InterPro"/>
</dbReference>
<dbReference type="InterPro" id="IPR015168">
    <property type="entry name" value="SsuA/THI5"/>
</dbReference>
<accession>A0A1M6AXS1</accession>
<dbReference type="PROSITE" id="PS51318">
    <property type="entry name" value="TAT"/>
    <property type="match status" value="1"/>
</dbReference>
<dbReference type="STRING" id="1123357.SAMN02745244_00317"/>
<keyword evidence="1" id="KW-0732">Signal</keyword>
<dbReference type="AlphaFoldDB" id="A0A1M6AXS1"/>
<dbReference type="EMBL" id="FQZG01000005">
    <property type="protein sequence ID" value="SHI41276.1"/>
    <property type="molecule type" value="Genomic_DNA"/>
</dbReference>
<dbReference type="InterPro" id="IPR006311">
    <property type="entry name" value="TAT_signal"/>
</dbReference>
<dbReference type="PROSITE" id="PS51257">
    <property type="entry name" value="PROKAR_LIPOPROTEIN"/>
    <property type="match status" value="1"/>
</dbReference>